<dbReference type="EMBL" id="JH660642">
    <property type="protein sequence ID" value="EIM28652.1"/>
    <property type="molecule type" value="Genomic_DNA"/>
</dbReference>
<dbReference type="AlphaFoldDB" id="I4YXG0"/>
<dbReference type="Pfam" id="PF12951">
    <property type="entry name" value="PATR"/>
    <property type="match status" value="2"/>
</dbReference>
<evidence type="ECO:0000313" key="4">
    <source>
        <dbReference type="Proteomes" id="UP000003947"/>
    </source>
</evidence>
<dbReference type="Proteomes" id="UP000003947">
    <property type="component" value="Unassembled WGS sequence"/>
</dbReference>
<accession>I4YXG0</accession>
<proteinExistence type="predicted"/>
<evidence type="ECO:0000313" key="3">
    <source>
        <dbReference type="EMBL" id="EIM28652.1"/>
    </source>
</evidence>
<reference evidence="3 4" key="1">
    <citation type="submission" date="2012-02" db="EMBL/GenBank/DDBJ databases">
        <title>Improved High-Quality Draft sequence of Microvirga sp. WSM3557.</title>
        <authorList>
            <consortium name="US DOE Joint Genome Institute"/>
            <person name="Lucas S."/>
            <person name="Han J."/>
            <person name="Lapidus A."/>
            <person name="Cheng J.-F."/>
            <person name="Goodwin L."/>
            <person name="Pitluck S."/>
            <person name="Peters L."/>
            <person name="Zhang X."/>
            <person name="Detter J.C."/>
            <person name="Han C."/>
            <person name="Tapia R."/>
            <person name="Land M."/>
            <person name="Hauser L."/>
            <person name="Kyrpides N."/>
            <person name="Ivanova N."/>
            <person name="Pagani I."/>
            <person name="Brau L."/>
            <person name="Yates R."/>
            <person name="O'Hara G."/>
            <person name="Rui T."/>
            <person name="Howieson J."/>
            <person name="Reeve W."/>
            <person name="Woyke T."/>
        </authorList>
    </citation>
    <scope>NUCLEOTIDE SEQUENCE [LARGE SCALE GENOMIC DNA]</scope>
    <source>
        <strain evidence="3 4">WSM3557</strain>
    </source>
</reference>
<dbReference type="STRING" id="864069.MicloDRAFT_00022950"/>
<protein>
    <submittedName>
        <fullName evidence="3">Autotransporter-associated beta strand repeat protein</fullName>
    </submittedName>
</protein>
<sequence>MPVPGRIVTSYVYRGGNGGHGGNSDGYQAGGGGGGDGGVGLFFDAYGGSATIAGAGQILGGNGGDGAYAYWRGVGAMGGNGGHGIQGNGLTIVNKGTIQGGMAGAGGAGSARRGGTTGPDGLAGAGIFGSELSITNSGIISGGLNADSYGRANAITFTGGANRLELQAGSVITGNVVVQSGTGTLALSGTADGTFDASALGATPQYQGFTSLEKTGSGTWTVTGASSFSGQTTIGAGQVAVNGSLVNSDVRVTGGSPGRTGAVGGIVVENGGILAPARQPSAGSMRRAMSCSTPARSIR</sequence>
<organism evidence="3 4">
    <name type="scientific">Microvirga lotononidis</name>
    <dbReference type="NCBI Taxonomy" id="864069"/>
    <lineage>
        <taxon>Bacteria</taxon>
        <taxon>Pseudomonadati</taxon>
        <taxon>Pseudomonadota</taxon>
        <taxon>Alphaproteobacteria</taxon>
        <taxon>Hyphomicrobiales</taxon>
        <taxon>Methylobacteriaceae</taxon>
        <taxon>Microvirga</taxon>
    </lineage>
</organism>
<evidence type="ECO:0000256" key="2">
    <source>
        <dbReference type="SAM" id="MobiDB-lite"/>
    </source>
</evidence>
<keyword evidence="4" id="KW-1185">Reference proteome</keyword>
<evidence type="ECO:0000256" key="1">
    <source>
        <dbReference type="ARBA" id="ARBA00022729"/>
    </source>
</evidence>
<dbReference type="InterPro" id="IPR013425">
    <property type="entry name" value="Autotrns_rpt"/>
</dbReference>
<dbReference type="InterPro" id="IPR011050">
    <property type="entry name" value="Pectin_lyase_fold/virulence"/>
</dbReference>
<feature type="region of interest" description="Disordered" evidence="2">
    <location>
        <begin position="279"/>
        <end position="299"/>
    </location>
</feature>
<dbReference type="NCBIfam" id="TIGR02601">
    <property type="entry name" value="autotrns_rpt"/>
    <property type="match status" value="1"/>
</dbReference>
<dbReference type="HOGENOM" id="CLU_930039_0_0_5"/>
<dbReference type="eggNOG" id="COG4625">
    <property type="taxonomic scope" value="Bacteria"/>
</dbReference>
<gene>
    <name evidence="3" type="ORF">MicloDRAFT_00022950</name>
</gene>
<feature type="compositionally biased region" description="Polar residues" evidence="2">
    <location>
        <begin position="290"/>
        <end position="299"/>
    </location>
</feature>
<keyword evidence="1" id="KW-0732">Signal</keyword>
<name>I4YXG0_9HYPH</name>
<dbReference type="PATRIC" id="fig|864069.3.peg.2495"/>
<dbReference type="OrthoDB" id="7195851at2"/>
<dbReference type="SUPFAM" id="SSF51126">
    <property type="entry name" value="Pectin lyase-like"/>
    <property type="match status" value="1"/>
</dbReference>